<sequence length="185" mass="19861">MTPDVSPAPGDAVRLEMTKWGDRPHWELDAIFLGSDDHGDWIGAPAGTLNARPGARFVSEVDAVTLVPRAEHLAWCLPTFQAPGIWCTVYVDVATPAAWDGRVLRSVDLDLDVIHGAGHGGRGRIWVDDEDEFADHRVRFGYPDDVVAAAVASAERVLAEVTAGLAPFDGTADAWLARLAALDPT</sequence>
<dbReference type="Pfam" id="PF04167">
    <property type="entry name" value="DUF402"/>
    <property type="match status" value="1"/>
</dbReference>
<dbReference type="RefSeq" id="WP_224121984.1">
    <property type="nucleotide sequence ID" value="NZ_JAIQZJ010000002.1"/>
</dbReference>
<comment type="caution">
    <text evidence="2">The sequence shown here is derived from an EMBL/GenBank/DDBJ whole genome shotgun (WGS) entry which is preliminary data.</text>
</comment>
<evidence type="ECO:0000313" key="2">
    <source>
        <dbReference type="EMBL" id="MBZ5737608.1"/>
    </source>
</evidence>
<dbReference type="InterPro" id="IPR007295">
    <property type="entry name" value="DUF402"/>
</dbReference>
<organism evidence="2 3">
    <name type="scientific">Nocardioides mangrovi</name>
    <dbReference type="NCBI Taxonomy" id="2874580"/>
    <lineage>
        <taxon>Bacteria</taxon>
        <taxon>Bacillati</taxon>
        <taxon>Actinomycetota</taxon>
        <taxon>Actinomycetes</taxon>
        <taxon>Propionibacteriales</taxon>
        <taxon>Nocardioidaceae</taxon>
        <taxon>Nocardioides</taxon>
    </lineage>
</organism>
<keyword evidence="3" id="KW-1185">Reference proteome</keyword>
<evidence type="ECO:0000313" key="3">
    <source>
        <dbReference type="Proteomes" id="UP000780875"/>
    </source>
</evidence>
<proteinExistence type="predicted"/>
<dbReference type="InterPro" id="IPR035930">
    <property type="entry name" value="FomD-like_sf"/>
</dbReference>
<protein>
    <submittedName>
        <fullName evidence="2">DUF402 domain-containing protein</fullName>
    </submittedName>
</protein>
<evidence type="ECO:0000259" key="1">
    <source>
        <dbReference type="Pfam" id="PF04167"/>
    </source>
</evidence>
<reference evidence="2 3" key="1">
    <citation type="submission" date="2021-09" db="EMBL/GenBank/DDBJ databases">
        <title>Whole genome sequence of Nocardioides sp. GBK3QG-3.</title>
        <authorList>
            <person name="Tuo L."/>
        </authorList>
    </citation>
    <scope>NUCLEOTIDE SEQUENCE [LARGE SCALE GENOMIC DNA]</scope>
    <source>
        <strain evidence="2 3">GBK3QG-3</strain>
    </source>
</reference>
<feature type="domain" description="DUF402" evidence="1">
    <location>
        <begin position="42"/>
        <end position="164"/>
    </location>
</feature>
<dbReference type="EMBL" id="JAIQZJ010000002">
    <property type="protein sequence ID" value="MBZ5737608.1"/>
    <property type="molecule type" value="Genomic_DNA"/>
</dbReference>
<dbReference type="Gene3D" id="2.40.380.10">
    <property type="entry name" value="FomD-like"/>
    <property type="match status" value="1"/>
</dbReference>
<name>A0ABS7UA89_9ACTN</name>
<dbReference type="Proteomes" id="UP000780875">
    <property type="component" value="Unassembled WGS sequence"/>
</dbReference>
<dbReference type="SUPFAM" id="SSF159234">
    <property type="entry name" value="FomD-like"/>
    <property type="match status" value="1"/>
</dbReference>
<accession>A0ABS7UA89</accession>
<gene>
    <name evidence="2" type="ORF">K8U61_05490</name>
</gene>